<sequence length="91" mass="10170">MDLWEDVWQELGPLALQTDLAGSPVPVEVPLGRQDAQQQHCSVIDRCYLHHHGDFHWTLRHSGQRAGHLGGQAEPQPADHHLLFHCLSSPG</sequence>
<dbReference type="EMBL" id="AB171119">
    <property type="protein sequence ID" value="BAE88182.1"/>
    <property type="molecule type" value="mRNA"/>
</dbReference>
<reference evidence="1" key="1">
    <citation type="journal article" date="2007" name="PLoS Biol.">
        <title>Rate of evolution in brain-expressed genes in humans and other primates.</title>
        <authorList>
            <person name="Wang H.-Y."/>
            <person name="Chien H.-C."/>
            <person name="Osada N."/>
            <person name="Hashimoto K."/>
            <person name="Sugano S."/>
            <person name="Gojobori T."/>
            <person name="Chou C.-K."/>
            <person name="Tsai S.-F."/>
            <person name="Wu C.-I."/>
            <person name="Shen C.-K.J."/>
        </authorList>
    </citation>
    <scope>NUCLEOTIDE SEQUENCE</scope>
</reference>
<dbReference type="AlphaFoldDB" id="I7GK50"/>
<name>I7GK50_MACFA</name>
<evidence type="ECO:0000313" key="1">
    <source>
        <dbReference type="EMBL" id="BAE88182.1"/>
    </source>
</evidence>
<keyword evidence="1" id="KW-0675">Receptor</keyword>
<accession>I7GK50</accession>
<protein>
    <submittedName>
        <fullName evidence="1">Macaca fascicularis brain cDNA clone: QorA-12682, similar to human adenosine A3 receptor (ADORA3), mRNA, RefSeq: NM_000677.2</fullName>
    </submittedName>
</protein>
<organism evidence="1">
    <name type="scientific">Macaca fascicularis</name>
    <name type="common">Crab-eating macaque</name>
    <name type="synonym">Cynomolgus monkey</name>
    <dbReference type="NCBI Taxonomy" id="9541"/>
    <lineage>
        <taxon>Eukaryota</taxon>
        <taxon>Metazoa</taxon>
        <taxon>Chordata</taxon>
        <taxon>Craniata</taxon>
        <taxon>Vertebrata</taxon>
        <taxon>Euteleostomi</taxon>
        <taxon>Mammalia</taxon>
        <taxon>Eutheria</taxon>
        <taxon>Euarchontoglires</taxon>
        <taxon>Primates</taxon>
        <taxon>Haplorrhini</taxon>
        <taxon>Catarrhini</taxon>
        <taxon>Cercopithecidae</taxon>
        <taxon>Cercopithecinae</taxon>
        <taxon>Macaca</taxon>
    </lineage>
</organism>
<proteinExistence type="evidence at transcript level"/>